<accession>A0AAV7JMK1</accession>
<dbReference type="PROSITE" id="PS00279">
    <property type="entry name" value="MACPF_1"/>
    <property type="match status" value="1"/>
</dbReference>
<gene>
    <name evidence="1" type="ORF">LOD99_6634</name>
</gene>
<dbReference type="InterPro" id="IPR020863">
    <property type="entry name" value="MACPF_CS"/>
</dbReference>
<proteinExistence type="predicted"/>
<name>A0AAV7JMK1_9METZ</name>
<evidence type="ECO:0000313" key="1">
    <source>
        <dbReference type="EMBL" id="KAI6649630.1"/>
    </source>
</evidence>
<protein>
    <recommendedName>
        <fullName evidence="3">MACPF domain-containing protein</fullName>
    </recommendedName>
</protein>
<reference evidence="1 2" key="1">
    <citation type="journal article" date="2023" name="BMC Biol.">
        <title>The compact genome of the sponge Oopsacas minuta (Hexactinellida) is lacking key metazoan core genes.</title>
        <authorList>
            <person name="Santini S."/>
            <person name="Schenkelaars Q."/>
            <person name="Jourda C."/>
            <person name="Duchesne M."/>
            <person name="Belahbib H."/>
            <person name="Rocher C."/>
            <person name="Selva M."/>
            <person name="Riesgo A."/>
            <person name="Vervoort M."/>
            <person name="Leys S.P."/>
            <person name="Kodjabachian L."/>
            <person name="Le Bivic A."/>
            <person name="Borchiellini C."/>
            <person name="Claverie J.M."/>
            <person name="Renard E."/>
        </authorList>
    </citation>
    <scope>NUCLEOTIDE SEQUENCE [LARGE SCALE GENOMIC DNA]</scope>
    <source>
        <strain evidence="1">SPO-2</strain>
    </source>
</reference>
<dbReference type="EMBL" id="JAKMXF010000319">
    <property type="protein sequence ID" value="KAI6649630.1"/>
    <property type="molecule type" value="Genomic_DNA"/>
</dbReference>
<organism evidence="1 2">
    <name type="scientific">Oopsacas minuta</name>
    <dbReference type="NCBI Taxonomy" id="111878"/>
    <lineage>
        <taxon>Eukaryota</taxon>
        <taxon>Metazoa</taxon>
        <taxon>Porifera</taxon>
        <taxon>Hexactinellida</taxon>
        <taxon>Hexasterophora</taxon>
        <taxon>Lyssacinosida</taxon>
        <taxon>Leucopsacidae</taxon>
        <taxon>Oopsacas</taxon>
    </lineage>
</organism>
<sequence>MIWEEEEGTLKLGFSTNLLDGYKPNIYFHQIEESPLKPSKQPALYESDIQVRNPDIKAKWSGLTISLHATTEELVTAITKVRIRSELFEDHKSEGGGIAIWPTGALVLEGISKEARKQALSKMSEQIGLDLTKEDQSYAVVRMVRILGDSLHPYYETGEYRNIERDDCLTPEALQAIRKLQKLHRQEPYVNLEGARGYVQFYNTFGTHFISSVEVGESIFQVFSYGKEAFRYLNKVYEENPLLLNEPFSTSFSQYTVARHAPYGYTSGISKICITSQDNKLSESIEAGKWYDSKYALTNSIFTPRLKPGTIDFNKMFRKNTAIEVKLTSINVFAEYYRKLIWRRVLKGALYCLYWKSPNVEPFFSNECPYDLNEIYKDSDIVGGDGLVSNIATPTVSFCKEIIDLGSIHVNFANLINVWSEFSNALQIPQSIPEDRQVTIEVPGSSLVTIVSYIISIPNGGKYTVNLSLSEPAFKEMKSNFVCGEFYGGLLVTNPNATKSFVVMNGLLYEIVEGRVEIVSDIRTSPPSRILVEHLIDLQFSLISAEARLGYLFSKNALSPVEDQSLNVMRNFLLWLGREASTTVEEDGSIAALKARALYLAKLANGNQGPGLPIPYLKYDAYRDTINSVQNLLTTVTANIRDFQNQIRARKEEERRLESEKTINENIIKSGQLIEGYIRAQEEYQRSMSQLYTTEYNEKKELCDKLKEKAGNSQYMLDKQRIEVNVQVVEYKEAVKRWQEEQTIRACLNIAANIFSLGFTFTTPLSSIKVLESLGTKTQKLQKAVNVFNALIKTYDAFDKFPSSPQHVVDALSQDLSNMEMTSLEWDEMKVEMDACLNTGPPVSEKISLSAAFAILVLRGKALLQVQNQLQTQLSELSALSSRTRISEEQVKRLEKLHLKLQAKPEELDVQAIDLVGLTGQLYLFQRQMLMTMASTIVIQDRALQYEYLRPPTPICSFSMINLQLAILTQAQSINVGIQVQPSPELHETPIIYEIHGVKPSDLTDHNSYEFVIPLSAREFSAYNYVRVWKLRWDVGGISPKVNGKYYSELNFGGRPFFDRGFNGNPLEFQTLPRMYTILNNVENRPEILDPNSEGPIHRSGAMLNGKEKKMPINRGRRHPGVENVTGTENIEDIEPTQIVSYSSHYYDESKEHDPELNPLESIVIDSIPYKEDPFKGMISDITPFSTWKISLPPVKDNEGLQFDNSLTIRLKFYIYAQLLERAITPLERIQRAISLRYGGSSATFMSDSQSDYSIPNVKSGDVSIPDVLKMMSDSSVCAGTDVVFSLDEAQINKNFEIQYQNRKDNPEFFRSTGLYEGSIVTTDTK</sequence>
<evidence type="ECO:0000313" key="2">
    <source>
        <dbReference type="Proteomes" id="UP001165289"/>
    </source>
</evidence>
<keyword evidence="2" id="KW-1185">Reference proteome</keyword>
<comment type="caution">
    <text evidence="1">The sequence shown here is derived from an EMBL/GenBank/DDBJ whole genome shotgun (WGS) entry which is preliminary data.</text>
</comment>
<dbReference type="Proteomes" id="UP001165289">
    <property type="component" value="Unassembled WGS sequence"/>
</dbReference>
<evidence type="ECO:0008006" key="3">
    <source>
        <dbReference type="Google" id="ProtNLM"/>
    </source>
</evidence>